<dbReference type="Proteomes" id="UP001279410">
    <property type="component" value="Unassembled WGS sequence"/>
</dbReference>
<dbReference type="PANTHER" id="PTHR46599">
    <property type="entry name" value="PIGGYBAC TRANSPOSABLE ELEMENT-DERIVED PROTEIN 4"/>
    <property type="match status" value="1"/>
</dbReference>
<dbReference type="Pfam" id="PF13843">
    <property type="entry name" value="DDE_Tnp_1_7"/>
    <property type="match status" value="1"/>
</dbReference>
<comment type="caution">
    <text evidence="2">The sequence shown here is derived from an EMBL/GenBank/DDBJ whole genome shotgun (WGS) entry which is preliminary data.</text>
</comment>
<dbReference type="PANTHER" id="PTHR46599:SF3">
    <property type="entry name" value="PIGGYBAC TRANSPOSABLE ELEMENT-DERIVED PROTEIN 4"/>
    <property type="match status" value="1"/>
</dbReference>
<accession>A0AAD3RBX0</accession>
<feature type="domain" description="PiggyBac transposable element-derived protein" evidence="1">
    <location>
        <begin position="2"/>
        <end position="46"/>
    </location>
</feature>
<evidence type="ECO:0000313" key="3">
    <source>
        <dbReference type="Proteomes" id="UP001279410"/>
    </source>
</evidence>
<sequence>MDYNKYMGGVGLSDQLIQYYSVCRKTNKWYRTLLWHFVDIATTNSYILYKEQCSASKKKPMSHLEFMEELAAGLWCLTGLAHPKKSTRLFASLPKHRCDGRGTWGCFRYHHRMGELTWYGHKRMQGLHKLWQMCHLEMQSL</sequence>
<keyword evidence="3" id="KW-1185">Reference proteome</keyword>
<proteinExistence type="predicted"/>
<reference evidence="2" key="1">
    <citation type="submission" date="2022-08" db="EMBL/GenBank/DDBJ databases">
        <title>Genome sequencing of akame (Lates japonicus).</title>
        <authorList>
            <person name="Hashiguchi Y."/>
            <person name="Takahashi H."/>
        </authorList>
    </citation>
    <scope>NUCLEOTIDE SEQUENCE</scope>
    <source>
        <strain evidence="2">Kochi</strain>
    </source>
</reference>
<evidence type="ECO:0000259" key="1">
    <source>
        <dbReference type="Pfam" id="PF13843"/>
    </source>
</evidence>
<dbReference type="EMBL" id="BRZM01000054">
    <property type="protein sequence ID" value="GLD62686.1"/>
    <property type="molecule type" value="Genomic_DNA"/>
</dbReference>
<protein>
    <submittedName>
        <fullName evidence="2">PiggyBac transposable element-derived protein 4</fullName>
    </submittedName>
</protein>
<evidence type="ECO:0000313" key="2">
    <source>
        <dbReference type="EMBL" id="GLD62686.1"/>
    </source>
</evidence>
<gene>
    <name evidence="2" type="ORF">AKAME5_001437700</name>
</gene>
<organism evidence="2 3">
    <name type="scientific">Lates japonicus</name>
    <name type="common">Japanese lates</name>
    <dbReference type="NCBI Taxonomy" id="270547"/>
    <lineage>
        <taxon>Eukaryota</taxon>
        <taxon>Metazoa</taxon>
        <taxon>Chordata</taxon>
        <taxon>Craniata</taxon>
        <taxon>Vertebrata</taxon>
        <taxon>Euteleostomi</taxon>
        <taxon>Actinopterygii</taxon>
        <taxon>Neopterygii</taxon>
        <taxon>Teleostei</taxon>
        <taxon>Neoteleostei</taxon>
        <taxon>Acanthomorphata</taxon>
        <taxon>Carangaria</taxon>
        <taxon>Carangaria incertae sedis</taxon>
        <taxon>Centropomidae</taxon>
        <taxon>Lates</taxon>
    </lineage>
</organism>
<name>A0AAD3RBX0_LATJO</name>
<dbReference type="AlphaFoldDB" id="A0AAD3RBX0"/>
<dbReference type="InterPro" id="IPR029526">
    <property type="entry name" value="PGBD"/>
</dbReference>